<evidence type="ECO:0000313" key="9">
    <source>
        <dbReference type="EMBL" id="KPQ11704.1"/>
    </source>
</evidence>
<dbReference type="SUPFAM" id="SSF54862">
    <property type="entry name" value="4Fe-4S ferredoxins"/>
    <property type="match status" value="1"/>
</dbReference>
<dbReference type="STRING" id="1653334.GA0071312_1357"/>
<dbReference type="InterPro" id="IPR032879">
    <property type="entry name" value="FixG_C"/>
</dbReference>
<dbReference type="Proteomes" id="UP000182800">
    <property type="component" value="Unassembled WGS sequence"/>
</dbReference>
<dbReference type="Pfam" id="PF12801">
    <property type="entry name" value="Fer4_5"/>
    <property type="match status" value="1"/>
</dbReference>
<evidence type="ECO:0000256" key="1">
    <source>
        <dbReference type="ARBA" id="ARBA00022448"/>
    </source>
</evidence>
<evidence type="ECO:0000256" key="6">
    <source>
        <dbReference type="ARBA" id="ARBA00023014"/>
    </source>
</evidence>
<dbReference type="NCBIfam" id="TIGR02745">
    <property type="entry name" value="ccoG_rdxA_fixG"/>
    <property type="match status" value="1"/>
</dbReference>
<feature type="transmembrane region" description="Helical" evidence="7">
    <location>
        <begin position="356"/>
        <end position="375"/>
    </location>
</feature>
<feature type="transmembrane region" description="Helical" evidence="7">
    <location>
        <begin position="201"/>
        <end position="222"/>
    </location>
</feature>
<evidence type="ECO:0000256" key="3">
    <source>
        <dbReference type="ARBA" id="ARBA00022723"/>
    </source>
</evidence>
<dbReference type="GO" id="GO:0005886">
    <property type="term" value="C:plasma membrane"/>
    <property type="evidence" value="ECO:0007669"/>
    <property type="project" value="TreeGrafter"/>
</dbReference>
<dbReference type="PROSITE" id="PS51379">
    <property type="entry name" value="4FE4S_FER_2"/>
    <property type="match status" value="1"/>
</dbReference>
<evidence type="ECO:0000313" key="11">
    <source>
        <dbReference type="Proteomes" id="UP000050497"/>
    </source>
</evidence>
<keyword evidence="6" id="KW-0411">Iron-sulfur</keyword>
<keyword evidence="7" id="KW-0472">Membrane</keyword>
<keyword evidence="1" id="KW-0813">Transport</keyword>
<keyword evidence="7" id="KW-0812">Transmembrane</keyword>
<dbReference type="RefSeq" id="WP_083204403.1">
    <property type="nucleotide sequence ID" value="NZ_FMBM01000002.1"/>
</dbReference>
<dbReference type="GO" id="GO:0046872">
    <property type="term" value="F:metal ion binding"/>
    <property type="evidence" value="ECO:0007669"/>
    <property type="project" value="UniProtKB-KW"/>
</dbReference>
<dbReference type="GO" id="GO:0051539">
    <property type="term" value="F:4 iron, 4 sulfur cluster binding"/>
    <property type="evidence" value="ECO:0007669"/>
    <property type="project" value="UniProtKB-KW"/>
</dbReference>
<dbReference type="InterPro" id="IPR051684">
    <property type="entry name" value="Electron_Trans/Redox"/>
</dbReference>
<evidence type="ECO:0000259" key="8">
    <source>
        <dbReference type="PROSITE" id="PS51379"/>
    </source>
</evidence>
<reference evidence="10 12" key="2">
    <citation type="submission" date="2016-08" db="EMBL/GenBank/DDBJ databases">
        <authorList>
            <person name="Varghese N."/>
            <person name="Submissions Spin"/>
        </authorList>
    </citation>
    <scope>NUCLEOTIDE SEQUENCE [LARGE SCALE GENOMIC DNA]</scope>
    <source>
        <strain evidence="10 12">HL-109</strain>
    </source>
</reference>
<dbReference type="InterPro" id="IPR017896">
    <property type="entry name" value="4Fe4S_Fe-S-bd"/>
</dbReference>
<dbReference type="EMBL" id="LJSX01000006">
    <property type="protein sequence ID" value="KPQ11704.1"/>
    <property type="molecule type" value="Genomic_DNA"/>
</dbReference>
<feature type="transmembrane region" description="Helical" evidence="7">
    <location>
        <begin position="171"/>
        <end position="189"/>
    </location>
</feature>
<comment type="caution">
    <text evidence="9">The sequence shown here is derived from an EMBL/GenBank/DDBJ whole genome shotgun (WGS) entry which is preliminary data.</text>
</comment>
<protein>
    <submittedName>
        <fullName evidence="9">Cbb3-type cytochrome oxidase biogenesis protein involved in Cu oxidation CcoG</fullName>
    </submittedName>
    <submittedName>
        <fullName evidence="10">Cytochrome c oxidase accessory protein FixG</fullName>
    </submittedName>
</protein>
<accession>A0A0P7Y4Q3</accession>
<evidence type="ECO:0000256" key="2">
    <source>
        <dbReference type="ARBA" id="ARBA00022485"/>
    </source>
</evidence>
<keyword evidence="4" id="KW-0249">Electron transport</keyword>
<keyword evidence="7" id="KW-1133">Transmembrane helix</keyword>
<dbReference type="PANTHER" id="PTHR30176:SF3">
    <property type="entry name" value="FERREDOXIN-TYPE PROTEIN NAPH"/>
    <property type="match status" value="1"/>
</dbReference>
<name>A0A0P7Y4Q3_9HYPH</name>
<dbReference type="OrthoDB" id="9811700at2"/>
<organism evidence="9 11">
    <name type="scientific">Saliniramus fredricksonii</name>
    <dbReference type="NCBI Taxonomy" id="1653334"/>
    <lineage>
        <taxon>Bacteria</taxon>
        <taxon>Pseudomonadati</taxon>
        <taxon>Pseudomonadota</taxon>
        <taxon>Alphaproteobacteria</taxon>
        <taxon>Hyphomicrobiales</taxon>
        <taxon>Salinarimonadaceae</taxon>
        <taxon>Saliniramus</taxon>
    </lineage>
</organism>
<gene>
    <name evidence="9" type="primary">ccoG</name>
    <name evidence="10" type="ORF">GA0071312_1357</name>
    <name evidence="9" type="ORF">HLUCCO17_05820</name>
</gene>
<dbReference type="Proteomes" id="UP000050497">
    <property type="component" value="Unassembled WGS sequence"/>
</dbReference>
<dbReference type="PATRIC" id="fig|1653334.4.peg.2233"/>
<dbReference type="EMBL" id="FMBM01000002">
    <property type="protein sequence ID" value="SCC80211.1"/>
    <property type="molecule type" value="Genomic_DNA"/>
</dbReference>
<evidence type="ECO:0000313" key="12">
    <source>
        <dbReference type="Proteomes" id="UP000182800"/>
    </source>
</evidence>
<evidence type="ECO:0000256" key="4">
    <source>
        <dbReference type="ARBA" id="ARBA00022982"/>
    </source>
</evidence>
<evidence type="ECO:0000313" key="10">
    <source>
        <dbReference type="EMBL" id="SCC80211.1"/>
    </source>
</evidence>
<dbReference type="InterPro" id="IPR014116">
    <property type="entry name" value="Cyt_c_oxidase_cbb3_FixG"/>
</dbReference>
<dbReference type="PROSITE" id="PS00198">
    <property type="entry name" value="4FE4S_FER_1"/>
    <property type="match status" value="1"/>
</dbReference>
<keyword evidence="12" id="KW-1185">Reference proteome</keyword>
<keyword evidence="3" id="KW-0479">Metal-binding</keyword>
<dbReference type="Pfam" id="PF13746">
    <property type="entry name" value="Fer4_18"/>
    <property type="match status" value="1"/>
</dbReference>
<feature type="transmembrane region" description="Helical" evidence="7">
    <location>
        <begin position="45"/>
        <end position="63"/>
    </location>
</feature>
<dbReference type="InterPro" id="IPR013783">
    <property type="entry name" value="Ig-like_fold"/>
</dbReference>
<feature type="transmembrane region" description="Helical" evidence="7">
    <location>
        <begin position="97"/>
        <end position="118"/>
    </location>
</feature>
<dbReference type="Gene3D" id="2.60.40.10">
    <property type="entry name" value="Immunoglobulins"/>
    <property type="match status" value="1"/>
</dbReference>
<feature type="domain" description="4Fe-4S ferredoxin-type" evidence="8">
    <location>
        <begin position="270"/>
        <end position="300"/>
    </location>
</feature>
<dbReference type="AlphaFoldDB" id="A0A0P7Y4Q3"/>
<reference evidence="9 11" key="1">
    <citation type="submission" date="2015-09" db="EMBL/GenBank/DDBJ databases">
        <title>Identification and resolution of microdiversity through metagenomic sequencing of parallel consortia.</title>
        <authorList>
            <person name="Nelson W.C."/>
            <person name="Romine M.F."/>
            <person name="Lindemann S.R."/>
        </authorList>
    </citation>
    <scope>NUCLEOTIDE SEQUENCE [LARGE SCALE GENOMIC DNA]</scope>
    <source>
        <strain evidence="9">HL-109</strain>
    </source>
</reference>
<dbReference type="PANTHER" id="PTHR30176">
    <property type="entry name" value="FERREDOXIN-TYPE PROTEIN NAPH"/>
    <property type="match status" value="1"/>
</dbReference>
<sequence length="496" mass="56013">MSDAAVTNKPELKPDEEHEVYIEGPLYEARKQLFTQSVWGQFRKIKWAILVATLGVYYFLPFLRWDRGPNAPDQAVLIDLPARRFYFFFIEIWPQEVYYLTGLLILASLILFLMNAVAGRIWCGYLCPQTVWTDLFMAVERRIEGDRRERLRLYNGPWNAERVSKFASKHFVWLMIAWWTGGAWVLYFADAPTLVYNLATFQAPFVAYLWIGILTFTTYTLAGWMREQVCVYMCPWPRIQAALTDEHAYNVTYMADRGEPRGSVKKNRALREAGEPAGDCIDCGQCVAVCPTGVDIRDGSQLGCIQCGLCIDACNNVMEKVGLPRDLITYDSEYNLERRLEGKPQERSKIVRPRTIVYMALIGLIAGIMLFTFVGRGSMDVSAQHDRNPLYVQLSDGSIRNAYTIRLSNKALEERAFTLAVTGLPAVDLDALGALHVSEGVIEMPVGPAQTREVRVLVTIPDPANIPESTPITFVLTEPESGEVATTSDNFIRPAE</sequence>
<proteinExistence type="predicted"/>
<keyword evidence="2" id="KW-0004">4Fe-4S</keyword>
<dbReference type="InterPro" id="IPR017900">
    <property type="entry name" value="4Fe4S_Fe_S_CS"/>
</dbReference>
<keyword evidence="5" id="KW-0408">Iron</keyword>
<evidence type="ECO:0000256" key="5">
    <source>
        <dbReference type="ARBA" id="ARBA00023004"/>
    </source>
</evidence>
<evidence type="ECO:0000256" key="7">
    <source>
        <dbReference type="SAM" id="Phobius"/>
    </source>
</evidence>
<dbReference type="Pfam" id="PF11614">
    <property type="entry name" value="FixG_C"/>
    <property type="match status" value="1"/>
</dbReference>